<proteinExistence type="predicted"/>
<evidence type="ECO:0000313" key="2">
    <source>
        <dbReference type="Proteomes" id="UP000691718"/>
    </source>
</evidence>
<comment type="caution">
    <text evidence="1">The sequence shown here is derived from an EMBL/GenBank/DDBJ whole genome shotgun (WGS) entry which is preliminary data.</text>
</comment>
<protein>
    <submittedName>
        <fullName evidence="1">(apollo) hypothetical protein</fullName>
    </submittedName>
</protein>
<name>A0A8S3XFA3_PARAO</name>
<dbReference type="EMBL" id="CAJQZP010001146">
    <property type="protein sequence ID" value="CAG5022071.1"/>
    <property type="molecule type" value="Genomic_DNA"/>
</dbReference>
<dbReference type="AlphaFoldDB" id="A0A8S3XFA3"/>
<evidence type="ECO:0000313" key="1">
    <source>
        <dbReference type="EMBL" id="CAG5022071.1"/>
    </source>
</evidence>
<keyword evidence="2" id="KW-1185">Reference proteome</keyword>
<sequence length="96" mass="10703">MEDIEEFSEQDTDCEQDGEDFELASDNAIIDRTSSPETIPVYLEDVPVNKLQLGYYLGKDGATKWKGLCTISECTNSVSQHCSGNRWMLGHAKISP</sequence>
<gene>
    <name evidence="1" type="ORF">PAPOLLO_LOCUS17683</name>
</gene>
<accession>A0A8S3XFA3</accession>
<reference evidence="1" key="1">
    <citation type="submission" date="2021-04" db="EMBL/GenBank/DDBJ databases">
        <authorList>
            <person name="Tunstrom K."/>
        </authorList>
    </citation>
    <scope>NUCLEOTIDE SEQUENCE</scope>
</reference>
<organism evidence="1 2">
    <name type="scientific">Parnassius apollo</name>
    <name type="common">Apollo butterfly</name>
    <name type="synonym">Papilio apollo</name>
    <dbReference type="NCBI Taxonomy" id="110799"/>
    <lineage>
        <taxon>Eukaryota</taxon>
        <taxon>Metazoa</taxon>
        <taxon>Ecdysozoa</taxon>
        <taxon>Arthropoda</taxon>
        <taxon>Hexapoda</taxon>
        <taxon>Insecta</taxon>
        <taxon>Pterygota</taxon>
        <taxon>Neoptera</taxon>
        <taxon>Endopterygota</taxon>
        <taxon>Lepidoptera</taxon>
        <taxon>Glossata</taxon>
        <taxon>Ditrysia</taxon>
        <taxon>Papilionoidea</taxon>
        <taxon>Papilionidae</taxon>
        <taxon>Parnassiinae</taxon>
        <taxon>Parnassini</taxon>
        <taxon>Parnassius</taxon>
        <taxon>Parnassius</taxon>
    </lineage>
</organism>
<dbReference type="Proteomes" id="UP000691718">
    <property type="component" value="Unassembled WGS sequence"/>
</dbReference>